<evidence type="ECO:0000256" key="2">
    <source>
        <dbReference type="ARBA" id="ARBA00022448"/>
    </source>
</evidence>
<dbReference type="PANTHER" id="PTHR30069">
    <property type="entry name" value="TONB-DEPENDENT OUTER MEMBRANE RECEPTOR"/>
    <property type="match status" value="1"/>
</dbReference>
<dbReference type="InterPro" id="IPR039426">
    <property type="entry name" value="TonB-dep_rcpt-like"/>
</dbReference>
<dbReference type="Gene3D" id="2.40.170.20">
    <property type="entry name" value="TonB-dependent receptor, beta-barrel domain"/>
    <property type="match status" value="1"/>
</dbReference>
<keyword evidence="4 10" id="KW-0812">Transmembrane</keyword>
<comment type="similarity">
    <text evidence="10 12">Belongs to the TonB-dependent receptor family.</text>
</comment>
<evidence type="ECO:0000256" key="10">
    <source>
        <dbReference type="PROSITE-ProRule" id="PRU01360"/>
    </source>
</evidence>
<dbReference type="InterPro" id="IPR010916">
    <property type="entry name" value="TonB_box_CS"/>
</dbReference>
<evidence type="ECO:0000259" key="14">
    <source>
        <dbReference type="Pfam" id="PF00593"/>
    </source>
</evidence>
<dbReference type="SUPFAM" id="SSF56935">
    <property type="entry name" value="Porins"/>
    <property type="match status" value="1"/>
</dbReference>
<feature type="domain" description="TonB-dependent receptor plug" evidence="15">
    <location>
        <begin position="43"/>
        <end position="150"/>
    </location>
</feature>
<dbReference type="STRING" id="1085623.GNIT_2840"/>
<sequence length="635" mass="70242">MKIKHPLLAAILAASYSTSTFAFEQNQSIETISVVGSRSPIDKSTLAGSVSFINSASIEASGAITVTDLLRSFASINVSQSGPTGTLTEVRFRGSESNHILVLIDGVEINDIGQGGLVNFAHLLVSDIERIELLRGPQSALWGSSAVSGVISITTKKAELSGQHRLAANLGMGTQATRQVGLSYKTRQDGLSLSANLRHLRTDGDNISRQGSEDDGYRNTSFNTNLSYEFNKEHKVTFNLRLLDFVTEFDATDFVNTGLSVDADNYSTGNQHNALLRWDFNPSKSIWSQSLSYQLNRFASDSYSEDVFSGGTVGKTQRLNWINYIDLGANDFFNIGLDSVKEDFEQSGPIVFGNPNQTQNNQTISVLSDGQYELIKKLYASYSVRTDASDEFDSANSFRLGLSYHFTDKLKAFISRGKAVKNPTFTERFGFFPGTFSGNSALVPESSYANEIGLSYRLSSRLNAELTHFDTKLENEINGFVFEPTTGAFTAQNIDETSTRKGLEVSLSGDWKDLSWTASYAYLDAKAPTEVELRRSRHSGSTTINYALNAVSNLYIQADYTGSKQDRFFPPFPSPSEIVGLNPYWLVSANYQYKYNKNIKFGLRIDNLLNENFEDVVGFVGQSRKIVLNMQYQLN</sequence>
<dbReference type="GO" id="GO:0009279">
    <property type="term" value="C:cell outer membrane"/>
    <property type="evidence" value="ECO:0007669"/>
    <property type="project" value="UniProtKB-SubCell"/>
</dbReference>
<dbReference type="eggNOG" id="COG4206">
    <property type="taxonomic scope" value="Bacteria"/>
</dbReference>
<evidence type="ECO:0000256" key="6">
    <source>
        <dbReference type="ARBA" id="ARBA00023065"/>
    </source>
</evidence>
<evidence type="ECO:0000256" key="3">
    <source>
        <dbReference type="ARBA" id="ARBA00022452"/>
    </source>
</evidence>
<dbReference type="Pfam" id="PF00593">
    <property type="entry name" value="TonB_dep_Rec_b-barrel"/>
    <property type="match status" value="1"/>
</dbReference>
<evidence type="ECO:0000256" key="9">
    <source>
        <dbReference type="ARBA" id="ARBA00023237"/>
    </source>
</evidence>
<feature type="short sequence motif" description="TonB box" evidence="11">
    <location>
        <begin position="31"/>
        <end position="37"/>
    </location>
</feature>
<dbReference type="Pfam" id="PF07715">
    <property type="entry name" value="Plug"/>
    <property type="match status" value="1"/>
</dbReference>
<keyword evidence="9 10" id="KW-0998">Cell outer membrane</keyword>
<dbReference type="RefSeq" id="WP_014109810.1">
    <property type="nucleotide sequence ID" value="NC_016041.1"/>
</dbReference>
<evidence type="ECO:0000256" key="11">
    <source>
        <dbReference type="PROSITE-ProRule" id="PRU10143"/>
    </source>
</evidence>
<accession>G4QMI5</accession>
<feature type="signal peptide" evidence="13">
    <location>
        <begin position="1"/>
        <end position="22"/>
    </location>
</feature>
<evidence type="ECO:0000256" key="12">
    <source>
        <dbReference type="RuleBase" id="RU003357"/>
    </source>
</evidence>
<dbReference type="GO" id="GO:0006811">
    <property type="term" value="P:monoatomic ion transport"/>
    <property type="evidence" value="ECO:0007669"/>
    <property type="project" value="UniProtKB-KW"/>
</dbReference>
<evidence type="ECO:0000313" key="16">
    <source>
        <dbReference type="EMBL" id="AEP30937.1"/>
    </source>
</evidence>
<dbReference type="PROSITE" id="PS52016">
    <property type="entry name" value="TONB_DEPENDENT_REC_3"/>
    <property type="match status" value="1"/>
</dbReference>
<dbReference type="GO" id="GO:0015889">
    <property type="term" value="P:cobalamin transport"/>
    <property type="evidence" value="ECO:0007669"/>
    <property type="project" value="TreeGrafter"/>
</dbReference>
<keyword evidence="3 10" id="KW-1134">Transmembrane beta strand</keyword>
<name>G4QMI5_GLANF</name>
<dbReference type="EMBL" id="CP003060">
    <property type="protein sequence ID" value="AEP30937.1"/>
    <property type="molecule type" value="Genomic_DNA"/>
</dbReference>
<feature type="domain" description="TonB-dependent receptor-like beta-barrel" evidence="14">
    <location>
        <begin position="174"/>
        <end position="608"/>
    </location>
</feature>
<dbReference type="InterPro" id="IPR000531">
    <property type="entry name" value="Beta-barrel_TonB"/>
</dbReference>
<organism evidence="16 17">
    <name type="scientific">Glaciecola nitratireducens (strain JCM 12485 / KCTC 12276 / FR1064)</name>
    <dbReference type="NCBI Taxonomy" id="1085623"/>
    <lineage>
        <taxon>Bacteria</taxon>
        <taxon>Pseudomonadati</taxon>
        <taxon>Pseudomonadota</taxon>
        <taxon>Gammaproteobacteria</taxon>
        <taxon>Alteromonadales</taxon>
        <taxon>Alteromonadaceae</taxon>
        <taxon>Brumicola</taxon>
    </lineage>
</organism>
<evidence type="ECO:0000313" key="17">
    <source>
        <dbReference type="Proteomes" id="UP000009282"/>
    </source>
</evidence>
<keyword evidence="17" id="KW-1185">Reference proteome</keyword>
<keyword evidence="16" id="KW-0675">Receptor</keyword>
<evidence type="ECO:0000256" key="13">
    <source>
        <dbReference type="SAM" id="SignalP"/>
    </source>
</evidence>
<dbReference type="OrthoDB" id="9764669at2"/>
<evidence type="ECO:0000256" key="8">
    <source>
        <dbReference type="ARBA" id="ARBA00023136"/>
    </source>
</evidence>
<evidence type="ECO:0000259" key="15">
    <source>
        <dbReference type="Pfam" id="PF07715"/>
    </source>
</evidence>
<feature type="chain" id="PRO_5003467710" evidence="13">
    <location>
        <begin position="23"/>
        <end position="635"/>
    </location>
</feature>
<dbReference type="HOGENOM" id="CLU_008287_18_5_6"/>
<dbReference type="AlphaFoldDB" id="G4QMI5"/>
<dbReference type="KEGG" id="gni:GNIT_2840"/>
<dbReference type="Gene3D" id="2.170.130.10">
    <property type="entry name" value="TonB-dependent receptor, plug domain"/>
    <property type="match status" value="1"/>
</dbReference>
<keyword evidence="5 13" id="KW-0732">Signal</keyword>
<protein>
    <submittedName>
        <fullName evidence="16">TonB-dependent receptor</fullName>
    </submittedName>
</protein>
<gene>
    <name evidence="16" type="ordered locus">GNIT_2840</name>
</gene>
<evidence type="ECO:0000256" key="5">
    <source>
        <dbReference type="ARBA" id="ARBA00022729"/>
    </source>
</evidence>
<evidence type="ECO:0000256" key="1">
    <source>
        <dbReference type="ARBA" id="ARBA00004571"/>
    </source>
</evidence>
<evidence type="ECO:0000256" key="7">
    <source>
        <dbReference type="ARBA" id="ARBA00023077"/>
    </source>
</evidence>
<reference evidence="16 17" key="1">
    <citation type="journal article" date="2011" name="J. Bacteriol.">
        <title>Complete genome sequence of seawater bacterium Glaciecola nitratireducens FR1064T.</title>
        <authorList>
            <person name="Bian F."/>
            <person name="Qin Q.L."/>
            <person name="Xie B.B."/>
            <person name="Shu Y.L."/>
            <person name="Zhang X.Y."/>
            <person name="Yu Y."/>
            <person name="Chen B."/>
            <person name="Chen X.L."/>
            <person name="Zhou B.C."/>
            <person name="Zhang Y.Z."/>
        </authorList>
    </citation>
    <scope>NUCLEOTIDE SEQUENCE [LARGE SCALE GENOMIC DNA]</scope>
    <source>
        <strain evidence="17">JCM 12485 / KCTC 12276 / FR1064</strain>
    </source>
</reference>
<keyword evidence="2 10" id="KW-0813">Transport</keyword>
<keyword evidence="7 11" id="KW-0798">TonB box</keyword>
<comment type="subcellular location">
    <subcellularLocation>
        <location evidence="1 10">Cell outer membrane</location>
        <topology evidence="1 10">Multi-pass membrane protein</topology>
    </subcellularLocation>
</comment>
<dbReference type="InterPro" id="IPR037066">
    <property type="entry name" value="Plug_dom_sf"/>
</dbReference>
<dbReference type="Proteomes" id="UP000009282">
    <property type="component" value="Chromosome"/>
</dbReference>
<dbReference type="PROSITE" id="PS00430">
    <property type="entry name" value="TONB_DEPENDENT_REC_1"/>
    <property type="match status" value="1"/>
</dbReference>
<dbReference type="PANTHER" id="PTHR30069:SF53">
    <property type="entry name" value="COLICIN I RECEPTOR-RELATED"/>
    <property type="match status" value="1"/>
</dbReference>
<proteinExistence type="inferred from homology"/>
<evidence type="ECO:0000256" key="4">
    <source>
        <dbReference type="ARBA" id="ARBA00022692"/>
    </source>
</evidence>
<dbReference type="InterPro" id="IPR036942">
    <property type="entry name" value="Beta-barrel_TonB_sf"/>
</dbReference>
<keyword evidence="8 10" id="KW-0472">Membrane</keyword>
<keyword evidence="6" id="KW-0406">Ion transport</keyword>
<dbReference type="InterPro" id="IPR012910">
    <property type="entry name" value="Plug_dom"/>
</dbReference>